<keyword evidence="2" id="KW-1185">Reference proteome</keyword>
<evidence type="ECO:0000313" key="1">
    <source>
        <dbReference type="EMBL" id="GBP30466.1"/>
    </source>
</evidence>
<proteinExistence type="predicted"/>
<dbReference type="AlphaFoldDB" id="A0A4C1UWS5"/>
<sequence>MSKSVKSVAAYKKDVETTPKCEWAVAVFLSVILSNAARANKHAYHKKVGDHYRPRSLADSREVTRALPTFWKEYDLWEVVTIEEIGYIMKG</sequence>
<evidence type="ECO:0000313" key="2">
    <source>
        <dbReference type="Proteomes" id="UP000299102"/>
    </source>
</evidence>
<gene>
    <name evidence="1" type="ORF">EVAR_20919_1</name>
</gene>
<reference evidence="1 2" key="1">
    <citation type="journal article" date="2019" name="Commun. Biol.">
        <title>The bagworm genome reveals a unique fibroin gene that provides high tensile strength.</title>
        <authorList>
            <person name="Kono N."/>
            <person name="Nakamura H."/>
            <person name="Ohtoshi R."/>
            <person name="Tomita M."/>
            <person name="Numata K."/>
            <person name="Arakawa K."/>
        </authorList>
    </citation>
    <scope>NUCLEOTIDE SEQUENCE [LARGE SCALE GENOMIC DNA]</scope>
</reference>
<accession>A0A4C1UWS5</accession>
<name>A0A4C1UWS5_EUMVA</name>
<dbReference type="Proteomes" id="UP000299102">
    <property type="component" value="Unassembled WGS sequence"/>
</dbReference>
<organism evidence="1 2">
    <name type="scientific">Eumeta variegata</name>
    <name type="common">Bagworm moth</name>
    <name type="synonym">Eumeta japonica</name>
    <dbReference type="NCBI Taxonomy" id="151549"/>
    <lineage>
        <taxon>Eukaryota</taxon>
        <taxon>Metazoa</taxon>
        <taxon>Ecdysozoa</taxon>
        <taxon>Arthropoda</taxon>
        <taxon>Hexapoda</taxon>
        <taxon>Insecta</taxon>
        <taxon>Pterygota</taxon>
        <taxon>Neoptera</taxon>
        <taxon>Endopterygota</taxon>
        <taxon>Lepidoptera</taxon>
        <taxon>Glossata</taxon>
        <taxon>Ditrysia</taxon>
        <taxon>Tineoidea</taxon>
        <taxon>Psychidae</taxon>
        <taxon>Oiketicinae</taxon>
        <taxon>Eumeta</taxon>
    </lineage>
</organism>
<dbReference type="EMBL" id="BGZK01000233">
    <property type="protein sequence ID" value="GBP30466.1"/>
    <property type="molecule type" value="Genomic_DNA"/>
</dbReference>
<comment type="caution">
    <text evidence="1">The sequence shown here is derived from an EMBL/GenBank/DDBJ whole genome shotgun (WGS) entry which is preliminary data.</text>
</comment>
<protein>
    <submittedName>
        <fullName evidence="1">Uncharacterized protein</fullName>
    </submittedName>
</protein>